<feature type="binding site" evidence="5">
    <location>
        <position position="308"/>
    </location>
    <ligand>
        <name>S-adenosyl-L-methionine</name>
        <dbReference type="ChEBI" id="CHEBI:59789"/>
    </ligand>
</feature>
<dbReference type="InterPro" id="IPR029063">
    <property type="entry name" value="SAM-dependent_MTases_sf"/>
</dbReference>
<dbReference type="RefSeq" id="WP_307263957.1">
    <property type="nucleotide sequence ID" value="NZ_JAUSVL010000001.1"/>
</dbReference>
<dbReference type="Proteomes" id="UP001238163">
    <property type="component" value="Unassembled WGS sequence"/>
</dbReference>
<dbReference type="InterPro" id="IPR035926">
    <property type="entry name" value="NusB-like_sf"/>
</dbReference>
<dbReference type="SUPFAM" id="SSF48013">
    <property type="entry name" value="NusB-like"/>
    <property type="match status" value="1"/>
</dbReference>
<reference evidence="7" key="1">
    <citation type="submission" date="2023-07" db="EMBL/GenBank/DDBJ databases">
        <title>Genomic Encyclopedia of Type Strains, Phase IV (KMG-IV): sequencing the most valuable type-strain genomes for metagenomic binning, comparative biology and taxonomic classification.</title>
        <authorList>
            <person name="Goeker M."/>
        </authorList>
    </citation>
    <scope>NUCLEOTIDE SEQUENCE</scope>
    <source>
        <strain evidence="7">DSM 24202</strain>
    </source>
</reference>
<protein>
    <submittedName>
        <fullName evidence="7">16S rRNA (Cytosine967-C5)-methyltransferase</fullName>
        <ecNumber evidence="7">2.1.1.176</ecNumber>
    </submittedName>
</protein>
<keyword evidence="4 5" id="KW-0694">RNA-binding</keyword>
<sequence>MPTAAHGPRNHDSVLSQSLADVTAMLNDSAPGGTKTSEQPVSKLAQHLLLAIHRHRASMDWLITEFSQGRVRPRTRRVLWWAMAEILWSDGVAAPVVADVATAYVKKRHAAAEAGFVNAFLRQLCARQAEAGRDGLTAGAPAWVQLELPETLWKRWRRQFTPDDLSAMAAVLQQPAPTVFRRRRWPEIALPEATAALLQPLPPLPWAPDQELFVLKSADGVPLSQIMGRGTPFYIQDPSTLLAPSLLAPSPGEQVADLCCAPGGKSLLLAEALRGQGHLHCFDRAEAKLPRVRENLAGFTNVSFAAADASSPVLPAATIDALMLDVPCSNSGVIRRRPDVRWAFSEASLRELSALQAQILHAGVVLLKPGGRVVYSTCSIEKEENHDQIRAFLDSHSDFVLLAERQLLPTASHDGAYAALLRRS</sequence>
<dbReference type="InterPro" id="IPR006027">
    <property type="entry name" value="NusB_RsmB_TIM44"/>
</dbReference>
<dbReference type="EC" id="2.1.1.176" evidence="7"/>
<dbReference type="Gene3D" id="3.40.50.150">
    <property type="entry name" value="Vaccinia Virus protein VP39"/>
    <property type="match status" value="1"/>
</dbReference>
<dbReference type="Pfam" id="PF01189">
    <property type="entry name" value="Methyltr_RsmB-F"/>
    <property type="match status" value="1"/>
</dbReference>
<evidence type="ECO:0000256" key="3">
    <source>
        <dbReference type="ARBA" id="ARBA00022691"/>
    </source>
</evidence>
<keyword evidence="8" id="KW-1185">Reference proteome</keyword>
<dbReference type="Pfam" id="PF01029">
    <property type="entry name" value="NusB"/>
    <property type="match status" value="1"/>
</dbReference>
<feature type="binding site" evidence="5">
    <location>
        <begin position="259"/>
        <end position="265"/>
    </location>
    <ligand>
        <name>S-adenosyl-L-methionine</name>
        <dbReference type="ChEBI" id="CHEBI:59789"/>
    </ligand>
</feature>
<dbReference type="SUPFAM" id="SSF53335">
    <property type="entry name" value="S-adenosyl-L-methionine-dependent methyltransferases"/>
    <property type="match status" value="1"/>
</dbReference>
<keyword evidence="1 5" id="KW-0489">Methyltransferase</keyword>
<organism evidence="7 8">
    <name type="scientific">Oligosphaera ethanolica</name>
    <dbReference type="NCBI Taxonomy" id="760260"/>
    <lineage>
        <taxon>Bacteria</taxon>
        <taxon>Pseudomonadati</taxon>
        <taxon>Lentisphaerota</taxon>
        <taxon>Oligosphaeria</taxon>
        <taxon>Oligosphaerales</taxon>
        <taxon>Oligosphaeraceae</taxon>
        <taxon>Oligosphaera</taxon>
    </lineage>
</organism>
<dbReference type="PRINTS" id="PR02008">
    <property type="entry name" value="RCMTFAMILY"/>
</dbReference>
<evidence type="ECO:0000256" key="1">
    <source>
        <dbReference type="ARBA" id="ARBA00022603"/>
    </source>
</evidence>
<keyword evidence="3 5" id="KW-0949">S-adenosyl-L-methionine</keyword>
<feature type="binding site" evidence="5">
    <location>
        <position position="283"/>
    </location>
    <ligand>
        <name>S-adenosyl-L-methionine</name>
        <dbReference type="ChEBI" id="CHEBI:59789"/>
    </ligand>
</feature>
<dbReference type="Gene3D" id="1.10.940.10">
    <property type="entry name" value="NusB-like"/>
    <property type="match status" value="1"/>
</dbReference>
<dbReference type="InterPro" id="IPR023267">
    <property type="entry name" value="RCMT"/>
</dbReference>
<dbReference type="PANTHER" id="PTHR22807">
    <property type="entry name" value="NOP2 YEAST -RELATED NOL1/NOP2/FMU SUN DOMAIN-CONTAINING"/>
    <property type="match status" value="1"/>
</dbReference>
<name>A0AAE4AQ75_9BACT</name>
<dbReference type="EMBL" id="JAUSVL010000001">
    <property type="protein sequence ID" value="MDQ0291326.1"/>
    <property type="molecule type" value="Genomic_DNA"/>
</dbReference>
<evidence type="ECO:0000256" key="5">
    <source>
        <dbReference type="PROSITE-ProRule" id="PRU01023"/>
    </source>
</evidence>
<comment type="similarity">
    <text evidence="5">Belongs to the class I-like SAM-binding methyltransferase superfamily. RsmB/NOP family.</text>
</comment>
<dbReference type="GO" id="GO:0003723">
    <property type="term" value="F:RNA binding"/>
    <property type="evidence" value="ECO:0007669"/>
    <property type="project" value="UniProtKB-UniRule"/>
</dbReference>
<dbReference type="InterPro" id="IPR049560">
    <property type="entry name" value="MeTrfase_RsmB-F_NOP2_cat"/>
</dbReference>
<evidence type="ECO:0000313" key="8">
    <source>
        <dbReference type="Proteomes" id="UP001238163"/>
    </source>
</evidence>
<proteinExistence type="inferred from homology"/>
<dbReference type="AlphaFoldDB" id="A0AAE4AQ75"/>
<evidence type="ECO:0000259" key="6">
    <source>
        <dbReference type="PROSITE" id="PS51686"/>
    </source>
</evidence>
<evidence type="ECO:0000256" key="2">
    <source>
        <dbReference type="ARBA" id="ARBA00022679"/>
    </source>
</evidence>
<accession>A0AAE4AQ75</accession>
<feature type="binding site" evidence="5">
    <location>
        <position position="325"/>
    </location>
    <ligand>
        <name>S-adenosyl-L-methionine</name>
        <dbReference type="ChEBI" id="CHEBI:59789"/>
    </ligand>
</feature>
<dbReference type="CDD" id="cd02440">
    <property type="entry name" value="AdoMet_MTases"/>
    <property type="match status" value="1"/>
</dbReference>
<comment type="caution">
    <text evidence="7">The sequence shown here is derived from an EMBL/GenBank/DDBJ whole genome shotgun (WGS) entry which is preliminary data.</text>
</comment>
<feature type="domain" description="SAM-dependent MTase RsmB/NOP-type" evidence="6">
    <location>
        <begin position="168"/>
        <end position="424"/>
    </location>
</feature>
<evidence type="ECO:0000313" key="7">
    <source>
        <dbReference type="EMBL" id="MDQ0291326.1"/>
    </source>
</evidence>
<keyword evidence="2 5" id="KW-0808">Transferase</keyword>
<feature type="active site" description="Nucleophile" evidence="5">
    <location>
        <position position="378"/>
    </location>
</feature>
<evidence type="ECO:0000256" key="4">
    <source>
        <dbReference type="ARBA" id="ARBA00022884"/>
    </source>
</evidence>
<dbReference type="InterPro" id="IPR001678">
    <property type="entry name" value="MeTrfase_RsmB-F_NOP2_dom"/>
</dbReference>
<dbReference type="PANTHER" id="PTHR22807:SF53">
    <property type="entry name" value="RIBOSOMAL RNA SMALL SUBUNIT METHYLTRANSFERASE B-RELATED"/>
    <property type="match status" value="1"/>
</dbReference>
<gene>
    <name evidence="7" type="ORF">J3R75_003433</name>
</gene>
<dbReference type="PROSITE" id="PS51686">
    <property type="entry name" value="SAM_MT_RSMB_NOP"/>
    <property type="match status" value="1"/>
</dbReference>
<dbReference type="GO" id="GO:0006355">
    <property type="term" value="P:regulation of DNA-templated transcription"/>
    <property type="evidence" value="ECO:0007669"/>
    <property type="project" value="InterPro"/>
</dbReference>
<dbReference type="GO" id="GO:0001510">
    <property type="term" value="P:RNA methylation"/>
    <property type="evidence" value="ECO:0007669"/>
    <property type="project" value="InterPro"/>
</dbReference>
<dbReference type="GO" id="GO:0008173">
    <property type="term" value="F:RNA methyltransferase activity"/>
    <property type="evidence" value="ECO:0007669"/>
    <property type="project" value="InterPro"/>
</dbReference>